<accession>A0A1K2I0L6</accession>
<gene>
    <name evidence="2" type="ORF">SAMN02983003_2484</name>
</gene>
<name>A0A1K2I0L6_9HYPH</name>
<keyword evidence="3" id="KW-1185">Reference proteome</keyword>
<dbReference type="Proteomes" id="UP000183447">
    <property type="component" value="Unassembled WGS sequence"/>
</dbReference>
<protein>
    <submittedName>
        <fullName evidence="2">Uncharacterized protein</fullName>
    </submittedName>
</protein>
<evidence type="ECO:0000256" key="1">
    <source>
        <dbReference type="SAM" id="MobiDB-lite"/>
    </source>
</evidence>
<proteinExistence type="predicted"/>
<feature type="region of interest" description="Disordered" evidence="1">
    <location>
        <begin position="62"/>
        <end position="82"/>
    </location>
</feature>
<reference evidence="2 3" key="1">
    <citation type="submission" date="2016-11" db="EMBL/GenBank/DDBJ databases">
        <authorList>
            <person name="Jaros S."/>
            <person name="Januszkiewicz K."/>
            <person name="Wedrychowicz H."/>
        </authorList>
    </citation>
    <scope>NUCLEOTIDE SEQUENCE [LARGE SCALE GENOMIC DNA]</scope>
    <source>
        <strain evidence="2 3">ATCC 23634</strain>
    </source>
</reference>
<evidence type="ECO:0000313" key="2">
    <source>
        <dbReference type="EMBL" id="SFZ85277.1"/>
    </source>
</evidence>
<dbReference type="EMBL" id="FPKU01000002">
    <property type="protein sequence ID" value="SFZ85277.1"/>
    <property type="molecule type" value="Genomic_DNA"/>
</dbReference>
<evidence type="ECO:0000313" key="3">
    <source>
        <dbReference type="Proteomes" id="UP000183447"/>
    </source>
</evidence>
<dbReference type="STRING" id="665118.SAMN02983003_2484"/>
<organism evidence="2 3">
    <name type="scientific">Devosia enhydra</name>
    <dbReference type="NCBI Taxonomy" id="665118"/>
    <lineage>
        <taxon>Bacteria</taxon>
        <taxon>Pseudomonadati</taxon>
        <taxon>Pseudomonadota</taxon>
        <taxon>Alphaproteobacteria</taxon>
        <taxon>Hyphomicrobiales</taxon>
        <taxon>Devosiaceae</taxon>
        <taxon>Devosia</taxon>
    </lineage>
</organism>
<dbReference type="AlphaFoldDB" id="A0A1K2I0L6"/>
<sequence length="82" mass="8280">MDGIAMRNAPAMTLAPCRTGSGGTAPAPIPPATETVAKEIGAPEMRHRVIGLLVGLSLLATSAAGRPDDTPPTASPDRHILA</sequence>
<feature type="region of interest" description="Disordered" evidence="1">
    <location>
        <begin position="1"/>
        <end position="30"/>
    </location>
</feature>